<dbReference type="PANTHER" id="PTHR28013:SF4">
    <property type="entry name" value="MARVEL DOMAIN-CONTAINING PROTEIN"/>
    <property type="match status" value="1"/>
</dbReference>
<sequence>MTRSAFRIPALVTSFVAVVLLVLTTVSTPTTYHKSTPFDVVRAHSLNGAVDLTSDNQSGLDRARFGLWGYCTEALNSDRFSECTRPLNYMYTAEFSTGKAGKNDSSKTASVKSSYTRGLLTAAVALIASVIAFALSFAPSLIVELVASVVYLIATLITLAAFIVQVVFYVYIRHQLHEVATGSVVYPGPAFYFTLISIPLLFFSALTVCCGYRKGRKDQSLDSVNNKAAVEV</sequence>
<dbReference type="InParanoid" id="A0A316V7F1"/>
<evidence type="ECO:0008006" key="5">
    <source>
        <dbReference type="Google" id="ProtNLM"/>
    </source>
</evidence>
<dbReference type="Proteomes" id="UP000245771">
    <property type="component" value="Unassembled WGS sequence"/>
</dbReference>
<evidence type="ECO:0000256" key="1">
    <source>
        <dbReference type="SAM" id="Phobius"/>
    </source>
</evidence>
<keyword evidence="1" id="KW-0472">Membrane</keyword>
<dbReference type="STRING" id="1280837.A0A316V7F1"/>
<dbReference type="EMBL" id="KZ819609">
    <property type="protein sequence ID" value="PWN31405.1"/>
    <property type="molecule type" value="Genomic_DNA"/>
</dbReference>
<proteinExistence type="predicted"/>
<evidence type="ECO:0000313" key="3">
    <source>
        <dbReference type="EMBL" id="PWN31405.1"/>
    </source>
</evidence>
<dbReference type="AlphaFoldDB" id="A0A316V7F1"/>
<dbReference type="Gene3D" id="1.20.140.150">
    <property type="match status" value="1"/>
</dbReference>
<dbReference type="GO" id="GO:0005886">
    <property type="term" value="C:plasma membrane"/>
    <property type="evidence" value="ECO:0007669"/>
    <property type="project" value="InterPro"/>
</dbReference>
<evidence type="ECO:0000256" key="2">
    <source>
        <dbReference type="SAM" id="SignalP"/>
    </source>
</evidence>
<reference evidence="3 4" key="1">
    <citation type="journal article" date="2018" name="Mol. Biol. Evol.">
        <title>Broad Genomic Sampling Reveals a Smut Pathogenic Ancestry of the Fungal Clade Ustilaginomycotina.</title>
        <authorList>
            <person name="Kijpornyongpan T."/>
            <person name="Mondo S.J."/>
            <person name="Barry K."/>
            <person name="Sandor L."/>
            <person name="Lee J."/>
            <person name="Lipzen A."/>
            <person name="Pangilinan J."/>
            <person name="LaButti K."/>
            <person name="Hainaut M."/>
            <person name="Henrissat B."/>
            <person name="Grigoriev I.V."/>
            <person name="Spatafora J.W."/>
            <person name="Aime M.C."/>
        </authorList>
    </citation>
    <scope>NUCLEOTIDE SEQUENCE [LARGE SCALE GENOMIC DNA]</scope>
    <source>
        <strain evidence="3 4">MCA 3882</strain>
    </source>
</reference>
<feature type="transmembrane region" description="Helical" evidence="1">
    <location>
        <begin position="191"/>
        <end position="212"/>
    </location>
</feature>
<accession>A0A316V7F1</accession>
<dbReference type="GO" id="GO:0035838">
    <property type="term" value="C:growing cell tip"/>
    <property type="evidence" value="ECO:0007669"/>
    <property type="project" value="TreeGrafter"/>
</dbReference>
<organism evidence="3 4">
    <name type="scientific">Meira miltonrushii</name>
    <dbReference type="NCBI Taxonomy" id="1280837"/>
    <lineage>
        <taxon>Eukaryota</taxon>
        <taxon>Fungi</taxon>
        <taxon>Dikarya</taxon>
        <taxon>Basidiomycota</taxon>
        <taxon>Ustilaginomycotina</taxon>
        <taxon>Exobasidiomycetes</taxon>
        <taxon>Exobasidiales</taxon>
        <taxon>Brachybasidiaceae</taxon>
        <taxon>Meira</taxon>
    </lineage>
</organism>
<dbReference type="OrthoDB" id="2354757at2759"/>
<evidence type="ECO:0000313" key="4">
    <source>
        <dbReference type="Proteomes" id="UP000245771"/>
    </source>
</evidence>
<dbReference type="InterPro" id="IPR051380">
    <property type="entry name" value="pH-response_reg_palI/RIM9"/>
</dbReference>
<feature type="transmembrane region" description="Helical" evidence="1">
    <location>
        <begin position="149"/>
        <end position="171"/>
    </location>
</feature>
<protein>
    <recommendedName>
        <fullName evidence="5">Pali-domain-containing protein</fullName>
    </recommendedName>
</protein>
<feature type="transmembrane region" description="Helical" evidence="1">
    <location>
        <begin position="119"/>
        <end position="142"/>
    </location>
</feature>
<dbReference type="GO" id="GO:0032153">
    <property type="term" value="C:cell division site"/>
    <property type="evidence" value="ECO:0007669"/>
    <property type="project" value="TreeGrafter"/>
</dbReference>
<dbReference type="PANTHER" id="PTHR28013">
    <property type="entry name" value="PROTEIN DCV1-RELATED"/>
    <property type="match status" value="1"/>
</dbReference>
<name>A0A316V7F1_9BASI</name>
<dbReference type="InterPro" id="IPR009571">
    <property type="entry name" value="SUR7/Rim9-like_fungi"/>
</dbReference>
<keyword evidence="4" id="KW-1185">Reference proteome</keyword>
<keyword evidence="1" id="KW-1133">Transmembrane helix</keyword>
<keyword evidence="2" id="KW-0732">Signal</keyword>
<feature type="chain" id="PRO_5016458608" description="Pali-domain-containing protein" evidence="2">
    <location>
        <begin position="28"/>
        <end position="232"/>
    </location>
</feature>
<dbReference type="GeneID" id="37024903"/>
<gene>
    <name evidence="3" type="ORF">FA14DRAFT_95740</name>
</gene>
<dbReference type="Pfam" id="PF06687">
    <property type="entry name" value="SUR7"/>
    <property type="match status" value="1"/>
</dbReference>
<keyword evidence="1" id="KW-0812">Transmembrane</keyword>
<feature type="signal peptide" evidence="2">
    <location>
        <begin position="1"/>
        <end position="27"/>
    </location>
</feature>
<dbReference type="RefSeq" id="XP_025351707.1">
    <property type="nucleotide sequence ID" value="XM_025503122.1"/>
</dbReference>